<keyword evidence="2 4" id="KW-1133">Transmembrane helix</keyword>
<dbReference type="Gene3D" id="1.20.1250.20">
    <property type="entry name" value="MFS general substrate transporter like domains"/>
    <property type="match status" value="2"/>
</dbReference>
<dbReference type="GO" id="GO:0022857">
    <property type="term" value="F:transmembrane transporter activity"/>
    <property type="evidence" value="ECO:0007669"/>
    <property type="project" value="InterPro"/>
</dbReference>
<feature type="transmembrane region" description="Helical" evidence="4">
    <location>
        <begin position="140"/>
        <end position="161"/>
    </location>
</feature>
<feature type="transmembrane region" description="Helical" evidence="4">
    <location>
        <begin position="299"/>
        <end position="320"/>
    </location>
</feature>
<feature type="transmembrane region" description="Helical" evidence="4">
    <location>
        <begin position="82"/>
        <end position="100"/>
    </location>
</feature>
<protein>
    <submittedName>
        <fullName evidence="5">MFS transporter</fullName>
    </submittedName>
</protein>
<proteinExistence type="predicted"/>
<feature type="transmembrane region" description="Helical" evidence="4">
    <location>
        <begin position="106"/>
        <end position="128"/>
    </location>
</feature>
<sequence>MILREYPGFMFRSIAQNWALFVGMLMLMMANGLLVTLLSVRGVAIGMSAGTIGVMQAGYPLGALLGCFFAPRLIARIGHVRAFAALASLCSIAAVVHLLSSEFQAWFAMRLLAGFCFPGLYVISESWLNAKATNRSRASLLSAYFVVQTAGASLGQAMAGFDDPTGALLFGVASILISLSLLPVLLSGNPAPDYVPPSRMSVLRLARITPMGAFGAILNGAAQAALYIGMPLYGLAIGMPPAGATLLVVSATLAGAAAQFPAGWLSDRIDRRIVVGALSTVCCIVATALMAGLLNAVPFAGAMLIGATLLPVYSLCVAYANDHLTASQIVPASGTLVLSLNIGILAGTFAGPSAIGIFGPSGFAGFIALTAAATAGVAVFRSLRSVAPQDAGTAYPIAVHGVQTAGAMHPGAETPQS</sequence>
<keyword evidence="6" id="KW-1185">Reference proteome</keyword>
<evidence type="ECO:0000313" key="5">
    <source>
        <dbReference type="EMBL" id="QJF52933.1"/>
    </source>
</evidence>
<dbReference type="RefSeq" id="WP_169642150.1">
    <property type="nucleotide sequence ID" value="NZ_CP048788.1"/>
</dbReference>
<reference evidence="5 6" key="1">
    <citation type="submission" date="2020-02" db="EMBL/GenBank/DDBJ databases">
        <title>Genome sequence of Roseobacter ponti.</title>
        <authorList>
            <person name="Hollensteiner J."/>
            <person name="Schneider D."/>
            <person name="Poehlein A."/>
            <person name="Daniel R."/>
        </authorList>
    </citation>
    <scope>NUCLEOTIDE SEQUENCE [LARGE SCALE GENOMIC DNA]</scope>
    <source>
        <strain evidence="5 6">DSM 106830</strain>
    </source>
</reference>
<feature type="transmembrane region" description="Helical" evidence="4">
    <location>
        <begin position="208"/>
        <end position="230"/>
    </location>
</feature>
<feature type="transmembrane region" description="Helical" evidence="4">
    <location>
        <begin position="242"/>
        <end position="261"/>
    </location>
</feature>
<dbReference type="KEGG" id="rpon:G3256_18015"/>
<dbReference type="InterPro" id="IPR011701">
    <property type="entry name" value="MFS"/>
</dbReference>
<dbReference type="Proteomes" id="UP000503308">
    <property type="component" value="Chromosome"/>
</dbReference>
<dbReference type="AlphaFoldDB" id="A0A858SZ59"/>
<accession>A0A858SZ59</accession>
<dbReference type="SUPFAM" id="SSF103473">
    <property type="entry name" value="MFS general substrate transporter"/>
    <property type="match status" value="1"/>
</dbReference>
<organism evidence="5 6">
    <name type="scientific">Roseobacter ponti</name>
    <dbReference type="NCBI Taxonomy" id="1891787"/>
    <lineage>
        <taxon>Bacteria</taxon>
        <taxon>Pseudomonadati</taxon>
        <taxon>Pseudomonadota</taxon>
        <taxon>Alphaproteobacteria</taxon>
        <taxon>Rhodobacterales</taxon>
        <taxon>Roseobacteraceae</taxon>
        <taxon>Roseobacter</taxon>
    </lineage>
</organism>
<dbReference type="InterPro" id="IPR047200">
    <property type="entry name" value="MFS_YcaD-like"/>
</dbReference>
<feature type="transmembrane region" description="Helical" evidence="4">
    <location>
        <begin position="18"/>
        <end position="38"/>
    </location>
</feature>
<dbReference type="CDD" id="cd17477">
    <property type="entry name" value="MFS_YcaD_like"/>
    <property type="match status" value="1"/>
</dbReference>
<dbReference type="InterPro" id="IPR036259">
    <property type="entry name" value="MFS_trans_sf"/>
</dbReference>
<dbReference type="PANTHER" id="PTHR23521">
    <property type="entry name" value="TRANSPORTER MFS SUPERFAMILY"/>
    <property type="match status" value="1"/>
</dbReference>
<name>A0A858SZ59_9RHOB</name>
<evidence type="ECO:0000313" key="6">
    <source>
        <dbReference type="Proteomes" id="UP000503308"/>
    </source>
</evidence>
<feature type="transmembrane region" description="Helical" evidence="4">
    <location>
        <begin position="273"/>
        <end position="293"/>
    </location>
</feature>
<gene>
    <name evidence="5" type="ORF">G3256_18015</name>
</gene>
<evidence type="ECO:0000256" key="4">
    <source>
        <dbReference type="SAM" id="Phobius"/>
    </source>
</evidence>
<evidence type="ECO:0000256" key="1">
    <source>
        <dbReference type="ARBA" id="ARBA00022692"/>
    </source>
</evidence>
<keyword evidence="3 4" id="KW-0472">Membrane</keyword>
<keyword evidence="1 4" id="KW-0812">Transmembrane</keyword>
<feature type="transmembrane region" description="Helical" evidence="4">
    <location>
        <begin position="332"/>
        <end position="351"/>
    </location>
</feature>
<feature type="transmembrane region" description="Helical" evidence="4">
    <location>
        <begin position="167"/>
        <end position="187"/>
    </location>
</feature>
<dbReference type="EMBL" id="CP048788">
    <property type="protein sequence ID" value="QJF52933.1"/>
    <property type="molecule type" value="Genomic_DNA"/>
</dbReference>
<dbReference type="GO" id="GO:0005886">
    <property type="term" value="C:plasma membrane"/>
    <property type="evidence" value="ECO:0007669"/>
    <property type="project" value="TreeGrafter"/>
</dbReference>
<evidence type="ECO:0000256" key="3">
    <source>
        <dbReference type="ARBA" id="ARBA00023136"/>
    </source>
</evidence>
<dbReference type="Pfam" id="PF07690">
    <property type="entry name" value="MFS_1"/>
    <property type="match status" value="1"/>
</dbReference>
<evidence type="ECO:0000256" key="2">
    <source>
        <dbReference type="ARBA" id="ARBA00022989"/>
    </source>
</evidence>
<feature type="transmembrane region" description="Helical" evidence="4">
    <location>
        <begin position="357"/>
        <end position="380"/>
    </location>
</feature>
<feature type="transmembrane region" description="Helical" evidence="4">
    <location>
        <begin position="44"/>
        <end position="70"/>
    </location>
</feature>
<dbReference type="PANTHER" id="PTHR23521:SF3">
    <property type="entry name" value="MFS TRANSPORTER"/>
    <property type="match status" value="1"/>
</dbReference>